<name>A0A915IRB0_ROMCU</name>
<reference evidence="2" key="1">
    <citation type="submission" date="2022-11" db="UniProtKB">
        <authorList>
            <consortium name="WormBaseParasite"/>
        </authorList>
    </citation>
    <scope>IDENTIFICATION</scope>
</reference>
<protein>
    <submittedName>
        <fullName evidence="2">Uncharacterized protein</fullName>
    </submittedName>
</protein>
<accession>A0A915IRB0</accession>
<dbReference type="AlphaFoldDB" id="A0A915IRB0"/>
<proteinExistence type="predicted"/>
<evidence type="ECO:0000313" key="2">
    <source>
        <dbReference type="WBParaSite" id="nRc.2.0.1.t15934-RA"/>
    </source>
</evidence>
<organism evidence="1 2">
    <name type="scientific">Romanomermis culicivorax</name>
    <name type="common">Nematode worm</name>
    <dbReference type="NCBI Taxonomy" id="13658"/>
    <lineage>
        <taxon>Eukaryota</taxon>
        <taxon>Metazoa</taxon>
        <taxon>Ecdysozoa</taxon>
        <taxon>Nematoda</taxon>
        <taxon>Enoplea</taxon>
        <taxon>Dorylaimia</taxon>
        <taxon>Mermithida</taxon>
        <taxon>Mermithoidea</taxon>
        <taxon>Mermithidae</taxon>
        <taxon>Romanomermis</taxon>
    </lineage>
</organism>
<evidence type="ECO:0000313" key="1">
    <source>
        <dbReference type="Proteomes" id="UP000887565"/>
    </source>
</evidence>
<dbReference type="Proteomes" id="UP000887565">
    <property type="component" value="Unplaced"/>
</dbReference>
<dbReference type="WBParaSite" id="nRc.2.0.1.t15934-RA">
    <property type="protein sequence ID" value="nRc.2.0.1.t15934-RA"/>
    <property type="gene ID" value="nRc.2.0.1.g15934"/>
</dbReference>
<keyword evidence="1" id="KW-1185">Reference proteome</keyword>
<sequence>MRLREKKRRKKGGIKGAKAKEEGTNLCIVLRAGKNSNVIRAYITYSPTKMDEVQGLASPYSFSLSFSWPLCPVPEASASPDATEFVASIFCLCTATVDDGTDGQPSKSIIFMVVTRIFQSIPSNLIISLSIKRCFLNKSKSISTTKPSLK</sequence>